<proteinExistence type="inferred from homology"/>
<dbReference type="PRINTS" id="PR00237">
    <property type="entry name" value="GPCRRHODOPSN"/>
</dbReference>
<keyword evidence="3 9" id="KW-0812">Transmembrane</keyword>
<organism evidence="13 14">
    <name type="scientific">Pocillopora damicornis</name>
    <name type="common">Cauliflower coral</name>
    <name type="synonym">Millepora damicornis</name>
    <dbReference type="NCBI Taxonomy" id="46731"/>
    <lineage>
        <taxon>Eukaryota</taxon>
        <taxon>Metazoa</taxon>
        <taxon>Cnidaria</taxon>
        <taxon>Anthozoa</taxon>
        <taxon>Hexacorallia</taxon>
        <taxon>Scleractinia</taxon>
        <taxon>Astrocoeniina</taxon>
        <taxon>Pocilloporidae</taxon>
        <taxon>Pocillopora</taxon>
    </lineage>
</organism>
<dbReference type="SMART" id="SM01381">
    <property type="entry name" value="7TM_GPCR_Srsx"/>
    <property type="match status" value="1"/>
</dbReference>
<evidence type="ECO:0000256" key="7">
    <source>
        <dbReference type="ARBA" id="ARBA00023170"/>
    </source>
</evidence>
<keyword evidence="6 11" id="KW-0472">Membrane</keyword>
<gene>
    <name evidence="13" type="ORF">pdam_00009749</name>
</gene>
<dbReference type="Gene3D" id="1.20.1070.10">
    <property type="entry name" value="Rhodopsin 7-helix transmembrane proteins"/>
    <property type="match status" value="2"/>
</dbReference>
<dbReference type="PANTHER" id="PTHR24249">
    <property type="entry name" value="HISTAMINE RECEPTOR-RELATED G-PROTEIN COUPLED RECEPTOR"/>
    <property type="match status" value="1"/>
</dbReference>
<feature type="transmembrane region" description="Helical" evidence="11">
    <location>
        <begin position="617"/>
        <end position="638"/>
    </location>
</feature>
<evidence type="ECO:0000256" key="5">
    <source>
        <dbReference type="ARBA" id="ARBA00023040"/>
    </source>
</evidence>
<evidence type="ECO:0000256" key="10">
    <source>
        <dbReference type="SAM" id="Coils"/>
    </source>
</evidence>
<keyword evidence="8 9" id="KW-0807">Transducer</keyword>
<dbReference type="PROSITE" id="PS00237">
    <property type="entry name" value="G_PROTEIN_RECEP_F1_1"/>
    <property type="match status" value="2"/>
</dbReference>
<feature type="transmembrane region" description="Helical" evidence="11">
    <location>
        <begin position="300"/>
        <end position="320"/>
    </location>
</feature>
<keyword evidence="14" id="KW-1185">Reference proteome</keyword>
<evidence type="ECO:0000256" key="2">
    <source>
        <dbReference type="ARBA" id="ARBA00022475"/>
    </source>
</evidence>
<dbReference type="AlphaFoldDB" id="A0A3M6TP40"/>
<dbReference type="GO" id="GO:0005886">
    <property type="term" value="C:plasma membrane"/>
    <property type="evidence" value="ECO:0007669"/>
    <property type="project" value="UniProtKB-SubCell"/>
</dbReference>
<dbReference type="CDD" id="cd00637">
    <property type="entry name" value="7tm_classA_rhodopsin-like"/>
    <property type="match status" value="2"/>
</dbReference>
<dbReference type="PANTHER" id="PTHR24249:SF372">
    <property type="entry name" value="G-PROTEIN COUPLED RECEPTORS FAMILY 1 PROFILE DOMAIN-CONTAINING PROTEIN"/>
    <property type="match status" value="1"/>
</dbReference>
<feature type="transmembrane region" description="Helical" evidence="11">
    <location>
        <begin position="530"/>
        <end position="552"/>
    </location>
</feature>
<comment type="subcellular location">
    <subcellularLocation>
        <location evidence="1">Cell membrane</location>
        <topology evidence="1">Multi-pass membrane protein</topology>
    </subcellularLocation>
</comment>
<keyword evidence="2" id="KW-1003">Cell membrane</keyword>
<evidence type="ECO:0000256" key="3">
    <source>
        <dbReference type="ARBA" id="ARBA00022692"/>
    </source>
</evidence>
<dbReference type="InterPro" id="IPR000276">
    <property type="entry name" value="GPCR_Rhodpsn"/>
</dbReference>
<reference evidence="13 14" key="1">
    <citation type="journal article" date="2018" name="Sci. Rep.">
        <title>Comparative analysis of the Pocillopora damicornis genome highlights role of immune system in coral evolution.</title>
        <authorList>
            <person name="Cunning R."/>
            <person name="Bay R.A."/>
            <person name="Gillette P."/>
            <person name="Baker A.C."/>
            <person name="Traylor-Knowles N."/>
        </authorList>
    </citation>
    <scope>NUCLEOTIDE SEQUENCE [LARGE SCALE GENOMIC DNA]</scope>
    <source>
        <strain evidence="13">RSMAS</strain>
        <tissue evidence="13">Whole animal</tissue>
    </source>
</reference>
<sequence length="726" mass="82760">MSEMLSTTSKVYAEKRRSERSADEFLPKRCVTAHNIMRSNMDPRYYPDTNDFYSWYIALCIINGILALSAIFGNTIIICALTKTTCALSPSQILLLGLAFSDLGVGLVVQPLYISVIFEMLRSDSASPDDSECKTKIAFLVVGTFLAGVSFFIVSAISFDRFLAISLHLRYREIVTERRVGITLTVLWTLSAVAALGYLFLGDVNREAVSSTFAVIFFITTTITFVRIYLIVRKHHLQIKSQEQTASENCKELALSKRKLKSAVNILYVYIVFTACYLPYTGTMLIIVTSEHGLFLKGMFQFSMTLAFLNSSLNPILYCWRMREIRRYVLEILKKFLPCLQMDQGTEISKEKKLSILTSSHFKKDQSTKSRATVCQTCVTLNHNGHAFDHIDDEAEKQRADIEALIEQQKSDLQAKRNTVKKLEADCDKLTTQEKRLSEFGFVENKKLLNTVQAEQIGSFNWSVPRQPARESHSAHWRTPSQPPRQAFPPSLRTFLASVSFFVVSAISFDRFLAISLHLRYREIVTEKKVSITLTVLWTLSAVAALGYLFMGDVNREAVFSTFAIIFFVTTTITFVRIYLAVRKHRLQIKSQEQTASENCKELALSKRKLKSAVNILYVYIVFIACYLPYTGTMLIIVTSEQGLFLKGMFQFSLTLAFLNSSLNPILYCWRMREIRRYVLEILKKFLPCLQMDQGTEIPKEKKLSIFTSSHFKKDQSTKSRASQVN</sequence>
<feature type="transmembrane region" description="Helical" evidence="11">
    <location>
        <begin position="137"/>
        <end position="159"/>
    </location>
</feature>
<keyword evidence="5 9" id="KW-0297">G-protein coupled receptor</keyword>
<dbReference type="EMBL" id="RCHS01003241">
    <property type="protein sequence ID" value="RMX43185.1"/>
    <property type="molecule type" value="Genomic_DNA"/>
</dbReference>
<evidence type="ECO:0000256" key="1">
    <source>
        <dbReference type="ARBA" id="ARBA00004651"/>
    </source>
</evidence>
<feature type="coiled-coil region" evidence="10">
    <location>
        <begin position="388"/>
        <end position="433"/>
    </location>
</feature>
<evidence type="ECO:0000259" key="12">
    <source>
        <dbReference type="PROSITE" id="PS50262"/>
    </source>
</evidence>
<dbReference type="Pfam" id="PF00001">
    <property type="entry name" value="7tm_1"/>
    <property type="match status" value="3"/>
</dbReference>
<feature type="transmembrane region" description="Helical" evidence="11">
    <location>
        <begin position="267"/>
        <end position="288"/>
    </location>
</feature>
<dbReference type="SUPFAM" id="SSF81321">
    <property type="entry name" value="Family A G protein-coupled receptor-like"/>
    <property type="match status" value="2"/>
</dbReference>
<evidence type="ECO:0000313" key="14">
    <source>
        <dbReference type="Proteomes" id="UP000275408"/>
    </source>
</evidence>
<dbReference type="GO" id="GO:0004930">
    <property type="term" value="F:G protein-coupled receptor activity"/>
    <property type="evidence" value="ECO:0007669"/>
    <property type="project" value="UniProtKB-KW"/>
</dbReference>
<feature type="transmembrane region" description="Helical" evidence="11">
    <location>
        <begin position="650"/>
        <end position="670"/>
    </location>
</feature>
<name>A0A3M6TP40_POCDA</name>
<evidence type="ECO:0000256" key="8">
    <source>
        <dbReference type="ARBA" id="ARBA00023224"/>
    </source>
</evidence>
<evidence type="ECO:0000256" key="9">
    <source>
        <dbReference type="RuleBase" id="RU000688"/>
    </source>
</evidence>
<dbReference type="InterPro" id="IPR050569">
    <property type="entry name" value="TAAR"/>
</dbReference>
<dbReference type="OrthoDB" id="9930460at2759"/>
<comment type="caution">
    <text evidence="13">The sequence shown here is derived from an EMBL/GenBank/DDBJ whole genome shotgun (WGS) entry which is preliminary data.</text>
</comment>
<feature type="transmembrane region" description="Helical" evidence="11">
    <location>
        <begin position="213"/>
        <end position="232"/>
    </location>
</feature>
<evidence type="ECO:0000256" key="4">
    <source>
        <dbReference type="ARBA" id="ARBA00022989"/>
    </source>
</evidence>
<feature type="transmembrane region" description="Helical" evidence="11">
    <location>
        <begin position="53"/>
        <end position="81"/>
    </location>
</feature>
<keyword evidence="10" id="KW-0175">Coiled coil</keyword>
<feature type="transmembrane region" description="Helical" evidence="11">
    <location>
        <begin position="93"/>
        <end position="117"/>
    </location>
</feature>
<evidence type="ECO:0000256" key="6">
    <source>
        <dbReference type="ARBA" id="ARBA00023136"/>
    </source>
</evidence>
<keyword evidence="4 11" id="KW-1133">Transmembrane helix</keyword>
<evidence type="ECO:0000256" key="11">
    <source>
        <dbReference type="SAM" id="Phobius"/>
    </source>
</evidence>
<feature type="transmembrane region" description="Helical" evidence="11">
    <location>
        <begin position="558"/>
        <end position="580"/>
    </location>
</feature>
<feature type="domain" description="G-protein coupled receptors family 1 profile" evidence="12">
    <location>
        <begin position="492"/>
        <end position="668"/>
    </location>
</feature>
<evidence type="ECO:0000313" key="13">
    <source>
        <dbReference type="EMBL" id="RMX43185.1"/>
    </source>
</evidence>
<dbReference type="Proteomes" id="UP000275408">
    <property type="component" value="Unassembled WGS sequence"/>
</dbReference>
<feature type="domain" description="G-protein coupled receptors family 1 profile" evidence="12">
    <location>
        <begin position="73"/>
        <end position="318"/>
    </location>
</feature>
<comment type="similarity">
    <text evidence="9">Belongs to the G-protein coupled receptor 1 family.</text>
</comment>
<protein>
    <recommendedName>
        <fullName evidence="12">G-protein coupled receptors family 1 profile domain-containing protein</fullName>
    </recommendedName>
</protein>
<dbReference type="InterPro" id="IPR017452">
    <property type="entry name" value="GPCR_Rhodpsn_7TM"/>
</dbReference>
<feature type="transmembrane region" description="Helical" evidence="11">
    <location>
        <begin position="180"/>
        <end position="201"/>
    </location>
</feature>
<dbReference type="PROSITE" id="PS50262">
    <property type="entry name" value="G_PROTEIN_RECEP_F1_2"/>
    <property type="match status" value="2"/>
</dbReference>
<accession>A0A3M6TP40</accession>
<keyword evidence="7 9" id="KW-0675">Receptor</keyword>